<evidence type="ECO:0000313" key="7">
    <source>
        <dbReference type="Proteomes" id="UP001175228"/>
    </source>
</evidence>
<name>A0AA39Q136_9AGAR</name>
<dbReference type="AlphaFoldDB" id="A0AA39Q136"/>
<dbReference type="Pfam" id="PF08386">
    <property type="entry name" value="Abhydrolase_4"/>
    <property type="match status" value="1"/>
</dbReference>
<feature type="non-terminal residue" evidence="6">
    <location>
        <position position="524"/>
    </location>
</feature>
<feature type="signal peptide" evidence="3">
    <location>
        <begin position="1"/>
        <end position="23"/>
    </location>
</feature>
<dbReference type="GO" id="GO:0016787">
    <property type="term" value="F:hydrolase activity"/>
    <property type="evidence" value="ECO:0007669"/>
    <property type="project" value="UniProtKB-KW"/>
</dbReference>
<protein>
    <submittedName>
        <fullName evidence="6">TAP-like protein-domain-containing protein</fullName>
    </submittedName>
</protein>
<keyword evidence="7" id="KW-1185">Reference proteome</keyword>
<evidence type="ECO:0000313" key="6">
    <source>
        <dbReference type="EMBL" id="KAK0493839.1"/>
    </source>
</evidence>
<dbReference type="InterPro" id="IPR000073">
    <property type="entry name" value="AB_hydrolase_1"/>
</dbReference>
<dbReference type="Gene3D" id="3.40.50.1820">
    <property type="entry name" value="alpha/beta hydrolase"/>
    <property type="match status" value="1"/>
</dbReference>
<dbReference type="SUPFAM" id="SSF53474">
    <property type="entry name" value="alpha/beta-Hydrolases"/>
    <property type="match status" value="1"/>
</dbReference>
<accession>A0AA39Q136</accession>
<evidence type="ECO:0000259" key="5">
    <source>
        <dbReference type="Pfam" id="PF08386"/>
    </source>
</evidence>
<evidence type="ECO:0000256" key="3">
    <source>
        <dbReference type="SAM" id="SignalP"/>
    </source>
</evidence>
<dbReference type="PANTHER" id="PTHR43248">
    <property type="entry name" value="2-SUCCINYL-6-HYDROXY-2,4-CYCLOHEXADIENE-1-CARBOXYLATE SYNTHASE"/>
    <property type="match status" value="1"/>
</dbReference>
<feature type="domain" description="AB hydrolase-1" evidence="4">
    <location>
        <begin position="84"/>
        <end position="267"/>
    </location>
</feature>
<organism evidence="6 7">
    <name type="scientific">Armillaria luteobubalina</name>
    <dbReference type="NCBI Taxonomy" id="153913"/>
    <lineage>
        <taxon>Eukaryota</taxon>
        <taxon>Fungi</taxon>
        <taxon>Dikarya</taxon>
        <taxon>Basidiomycota</taxon>
        <taxon>Agaricomycotina</taxon>
        <taxon>Agaricomycetes</taxon>
        <taxon>Agaricomycetidae</taxon>
        <taxon>Agaricales</taxon>
        <taxon>Marasmiineae</taxon>
        <taxon>Physalacriaceae</taxon>
        <taxon>Armillaria</taxon>
    </lineage>
</organism>
<gene>
    <name evidence="6" type="ORF">EDD18DRAFT_1289027</name>
</gene>
<dbReference type="InterPro" id="IPR013595">
    <property type="entry name" value="Pept_S33_TAP-like_C"/>
</dbReference>
<evidence type="ECO:0000259" key="4">
    <source>
        <dbReference type="Pfam" id="PF00561"/>
    </source>
</evidence>
<dbReference type="EMBL" id="JAUEPU010000023">
    <property type="protein sequence ID" value="KAK0493839.1"/>
    <property type="molecule type" value="Genomic_DNA"/>
</dbReference>
<evidence type="ECO:0000256" key="2">
    <source>
        <dbReference type="ARBA" id="ARBA00022801"/>
    </source>
</evidence>
<comment type="caution">
    <text evidence="6">The sequence shown here is derived from an EMBL/GenBank/DDBJ whole genome shotgun (WGS) entry which is preliminary data.</text>
</comment>
<dbReference type="Pfam" id="PF00561">
    <property type="entry name" value="Abhydrolase_1"/>
    <property type="match status" value="1"/>
</dbReference>
<evidence type="ECO:0000256" key="1">
    <source>
        <dbReference type="ARBA" id="ARBA00010088"/>
    </source>
</evidence>
<feature type="domain" description="Peptidase S33 tripeptidyl aminopeptidase-like C-terminal" evidence="5">
    <location>
        <begin position="408"/>
        <end position="503"/>
    </location>
</feature>
<dbReference type="InterPro" id="IPR029058">
    <property type="entry name" value="AB_hydrolase_fold"/>
</dbReference>
<dbReference type="PANTHER" id="PTHR43248:SF25">
    <property type="entry name" value="AB HYDROLASE-1 DOMAIN-CONTAINING PROTEIN-RELATED"/>
    <property type="match status" value="1"/>
</dbReference>
<sequence length="524" mass="57248">MMSLLFAMCIFLNHVFLFPIVLAQTDFDWGIIEPTENLSWVDCYSGFKCTRFQVPIDYSNEDGDKAALAVMKLSAQSGTEYKGTVLMNPGGPGGSGVVYLASLGSLLTSLIGDQYDIISFDPRGVGNSTPRAEFFLSKEEHYQWLADANHWSSAVNTTSDQIPHLWASAQVVAELARERDNGILNYIGTDNVARDMLRITEAAGQPKLQYFGISYGTVIGATFATMFPDKVERMLLDGVLDGDGYYSGDWRNQVSDTEKDMQSFFNGCVAAGPDACVFYAPTSEEVSRNLDTIYSSLLTEPVPVVIPSTSSCGVVDYAALQNAVRNALYQPYAYFSTLAEGLAGLAAGNGSIIYEMQASAYDPSSVYDNSWEAEMAISCRDRMNNTESVTDLFAYWDSVKDISPFAYSLMTQRISCSGWKFGRENSFSVGANTGYPILFIGNTADPITPLSSAKKTSTAFPDSVVLTQNSSGHTSIVASSTCISAYVQAYFQNGTLPDDGVICEVETELFSKLPYTPLRRSFRD</sequence>
<proteinExistence type="inferred from homology"/>
<keyword evidence="2" id="KW-0378">Hydrolase</keyword>
<dbReference type="Proteomes" id="UP001175228">
    <property type="component" value="Unassembled WGS sequence"/>
</dbReference>
<keyword evidence="3" id="KW-0732">Signal</keyword>
<comment type="similarity">
    <text evidence="1">Belongs to the peptidase S33 family.</text>
</comment>
<feature type="chain" id="PRO_5041272056" evidence="3">
    <location>
        <begin position="24"/>
        <end position="524"/>
    </location>
</feature>
<dbReference type="InterPro" id="IPR051601">
    <property type="entry name" value="Serine_prot/Carboxylest_S33"/>
</dbReference>
<reference evidence="6" key="1">
    <citation type="submission" date="2023-06" db="EMBL/GenBank/DDBJ databases">
        <authorList>
            <consortium name="Lawrence Berkeley National Laboratory"/>
            <person name="Ahrendt S."/>
            <person name="Sahu N."/>
            <person name="Indic B."/>
            <person name="Wong-Bajracharya J."/>
            <person name="Merenyi Z."/>
            <person name="Ke H.-M."/>
            <person name="Monk M."/>
            <person name="Kocsube S."/>
            <person name="Drula E."/>
            <person name="Lipzen A."/>
            <person name="Balint B."/>
            <person name="Henrissat B."/>
            <person name="Andreopoulos B."/>
            <person name="Martin F.M."/>
            <person name="Harder C.B."/>
            <person name="Rigling D."/>
            <person name="Ford K.L."/>
            <person name="Foster G.D."/>
            <person name="Pangilinan J."/>
            <person name="Papanicolaou A."/>
            <person name="Barry K."/>
            <person name="LaButti K."/>
            <person name="Viragh M."/>
            <person name="Koriabine M."/>
            <person name="Yan M."/>
            <person name="Riley R."/>
            <person name="Champramary S."/>
            <person name="Plett K.L."/>
            <person name="Tsai I.J."/>
            <person name="Slot J."/>
            <person name="Sipos G."/>
            <person name="Plett J."/>
            <person name="Nagy L.G."/>
            <person name="Grigoriev I.V."/>
        </authorList>
    </citation>
    <scope>NUCLEOTIDE SEQUENCE</scope>
    <source>
        <strain evidence="6">HWK02</strain>
    </source>
</reference>